<dbReference type="AlphaFoldDB" id="A0A6C0DK92"/>
<feature type="transmembrane region" description="Helical" evidence="1">
    <location>
        <begin position="412"/>
        <end position="431"/>
    </location>
</feature>
<dbReference type="SUPFAM" id="SSF49899">
    <property type="entry name" value="Concanavalin A-like lectins/glucanases"/>
    <property type="match status" value="1"/>
</dbReference>
<reference evidence="2" key="1">
    <citation type="journal article" date="2020" name="Nature">
        <title>Giant virus diversity and host interactions through global metagenomics.</title>
        <authorList>
            <person name="Schulz F."/>
            <person name="Roux S."/>
            <person name="Paez-Espino D."/>
            <person name="Jungbluth S."/>
            <person name="Walsh D.A."/>
            <person name="Denef V.J."/>
            <person name="McMahon K.D."/>
            <person name="Konstantinidis K.T."/>
            <person name="Eloe-Fadrosh E.A."/>
            <person name="Kyrpides N.C."/>
            <person name="Woyke T."/>
        </authorList>
    </citation>
    <scope>NUCLEOTIDE SEQUENCE</scope>
    <source>
        <strain evidence="2">GVMAG-M-3300023174-182</strain>
    </source>
</reference>
<feature type="transmembrane region" description="Helical" evidence="1">
    <location>
        <begin position="161"/>
        <end position="177"/>
    </location>
</feature>
<sequence>MDKIKSSTLSNLEKINSPTSFYGFLSVIIFLIIVIFVLIFNKNPKNPLSSDKPKSHESATRDVFIIFTFISVILILCFTFLPNFKDLLSLFNQIQNVSFVVLYTISLILFFLLLPNSILNNSSYAPFIIFPNVLLSCFLFYKSLSSDYLKDFNIGYERIKMMILLFCFITICITFYSKNPGGFIQQSFGTSGILSIILAVFGLLYLIVLFTLPGIGDSSAKNIANISNFSLYGSIAFIVFLIIITIVITTYPHGFFNKENKKEAQNYVAFIFILIVCILWSILLISNMFSNASYASSAALDSNLTIFKKALLVLFGITISGIIIAFIVYNIHQYSGKSSIPNLLLNVILVVTVLTLIYKVIFVKTPSDKLNRGKNSFFDLIFNLILYIPCLFYGIIDTIMKTFTREYNENSRATYIVLVGVIVLLVLYLYVIPLTQRKLSLQNGKILLEKPINTNHLITLANYEKLNDNNTNFDYQYAISFWVFVESSPPNTNPNYTKYTSLLNYGGKPNILYKGDINTLMVTMDQKKLSKKGENTTMIDFDDNGDRIIYVNRNFLLQKWNNIIINYNGGTLDVFLNGELVKSSIEVIPYMKFDTLTAGTDGGINGGIANVIYFKNPLTISNINHLYNNKVVSD</sequence>
<name>A0A6C0DK92_9ZZZZ</name>
<feature type="transmembrane region" description="Helical" evidence="1">
    <location>
        <begin position="343"/>
        <end position="361"/>
    </location>
</feature>
<dbReference type="Gene3D" id="2.60.120.200">
    <property type="match status" value="1"/>
</dbReference>
<feature type="transmembrane region" description="Helical" evidence="1">
    <location>
        <begin position="381"/>
        <end position="400"/>
    </location>
</feature>
<evidence type="ECO:0000313" key="2">
    <source>
        <dbReference type="EMBL" id="QHT15975.1"/>
    </source>
</evidence>
<accession>A0A6C0DK92</accession>
<feature type="transmembrane region" description="Helical" evidence="1">
    <location>
        <begin position="20"/>
        <end position="41"/>
    </location>
</feature>
<feature type="transmembrane region" description="Helical" evidence="1">
    <location>
        <begin position="310"/>
        <end position="331"/>
    </location>
</feature>
<dbReference type="InterPro" id="IPR013320">
    <property type="entry name" value="ConA-like_dom_sf"/>
</dbReference>
<dbReference type="EMBL" id="MN739614">
    <property type="protein sequence ID" value="QHT15975.1"/>
    <property type="molecule type" value="Genomic_DNA"/>
</dbReference>
<feature type="transmembrane region" description="Helical" evidence="1">
    <location>
        <begin position="62"/>
        <end position="81"/>
    </location>
</feature>
<keyword evidence="1" id="KW-1133">Transmembrane helix</keyword>
<feature type="transmembrane region" description="Helical" evidence="1">
    <location>
        <begin position="189"/>
        <end position="212"/>
    </location>
</feature>
<feature type="transmembrane region" description="Helical" evidence="1">
    <location>
        <begin position="124"/>
        <end position="141"/>
    </location>
</feature>
<keyword evidence="1" id="KW-0812">Transmembrane</keyword>
<proteinExistence type="predicted"/>
<feature type="transmembrane region" description="Helical" evidence="1">
    <location>
        <begin position="232"/>
        <end position="255"/>
    </location>
</feature>
<evidence type="ECO:0000256" key="1">
    <source>
        <dbReference type="SAM" id="Phobius"/>
    </source>
</evidence>
<feature type="transmembrane region" description="Helical" evidence="1">
    <location>
        <begin position="93"/>
        <end position="112"/>
    </location>
</feature>
<organism evidence="2">
    <name type="scientific">viral metagenome</name>
    <dbReference type="NCBI Taxonomy" id="1070528"/>
    <lineage>
        <taxon>unclassified sequences</taxon>
        <taxon>metagenomes</taxon>
        <taxon>organismal metagenomes</taxon>
    </lineage>
</organism>
<keyword evidence="1" id="KW-0472">Membrane</keyword>
<feature type="transmembrane region" description="Helical" evidence="1">
    <location>
        <begin position="267"/>
        <end position="290"/>
    </location>
</feature>
<protein>
    <submittedName>
        <fullName evidence="2">Uncharacterized protein</fullName>
    </submittedName>
</protein>